<gene>
    <name evidence="2" type="ORF">PLOB_00013904</name>
</gene>
<feature type="region of interest" description="Disordered" evidence="1">
    <location>
        <begin position="1"/>
        <end position="50"/>
    </location>
</feature>
<name>A0ABN8NH38_9CNID</name>
<organism evidence="2 3">
    <name type="scientific">Porites lobata</name>
    <dbReference type="NCBI Taxonomy" id="104759"/>
    <lineage>
        <taxon>Eukaryota</taxon>
        <taxon>Metazoa</taxon>
        <taxon>Cnidaria</taxon>
        <taxon>Anthozoa</taxon>
        <taxon>Hexacorallia</taxon>
        <taxon>Scleractinia</taxon>
        <taxon>Fungiina</taxon>
        <taxon>Poritidae</taxon>
        <taxon>Porites</taxon>
    </lineage>
</organism>
<accession>A0ABN8NH38</accession>
<evidence type="ECO:0000256" key="1">
    <source>
        <dbReference type="SAM" id="MobiDB-lite"/>
    </source>
</evidence>
<feature type="compositionally biased region" description="Basic and acidic residues" evidence="1">
    <location>
        <begin position="21"/>
        <end position="36"/>
    </location>
</feature>
<protein>
    <submittedName>
        <fullName evidence="2">Uncharacterized protein</fullName>
    </submittedName>
</protein>
<comment type="caution">
    <text evidence="2">The sequence shown here is derived from an EMBL/GenBank/DDBJ whole genome shotgun (WGS) entry which is preliminary data.</text>
</comment>
<evidence type="ECO:0000313" key="2">
    <source>
        <dbReference type="EMBL" id="CAH3105903.1"/>
    </source>
</evidence>
<proteinExistence type="predicted"/>
<feature type="non-terminal residue" evidence="2">
    <location>
        <position position="1"/>
    </location>
</feature>
<dbReference type="Proteomes" id="UP001159405">
    <property type="component" value="Unassembled WGS sequence"/>
</dbReference>
<keyword evidence="3" id="KW-1185">Reference proteome</keyword>
<evidence type="ECO:0000313" key="3">
    <source>
        <dbReference type="Proteomes" id="UP001159405"/>
    </source>
</evidence>
<feature type="compositionally biased region" description="Basic residues" evidence="1">
    <location>
        <begin position="8"/>
        <end position="20"/>
    </location>
</feature>
<dbReference type="EMBL" id="CALNXK010000018">
    <property type="protein sequence ID" value="CAH3105903.1"/>
    <property type="molecule type" value="Genomic_DNA"/>
</dbReference>
<sequence>NLCENKRKEKGRKNWRRKKKNLQEQNRKEKVETPKEKGKRKKQKSPEWDEGTHLVAEPFCFVKPISYYQDRIKRHDETVVKQPRPQGLLSFFQFIGGKPKEENSSLLSCGHIATRKDPQWRRGQAVSAALSYHPFFR</sequence>
<reference evidence="2 3" key="1">
    <citation type="submission" date="2022-05" db="EMBL/GenBank/DDBJ databases">
        <authorList>
            <consortium name="Genoscope - CEA"/>
            <person name="William W."/>
        </authorList>
    </citation>
    <scope>NUCLEOTIDE SEQUENCE [LARGE SCALE GENOMIC DNA]</scope>
</reference>